<dbReference type="UniPathway" id="UPA00219"/>
<dbReference type="GO" id="GO:0005737">
    <property type="term" value="C:cytoplasm"/>
    <property type="evidence" value="ECO:0007669"/>
    <property type="project" value="UniProtKB-SubCell"/>
</dbReference>
<evidence type="ECO:0000256" key="7">
    <source>
        <dbReference type="HAMAP-Rule" id="MF_00639"/>
    </source>
</evidence>
<dbReference type="Gene3D" id="3.90.190.20">
    <property type="entry name" value="Mur ligase, C-terminal domain"/>
    <property type="match status" value="1"/>
</dbReference>
<dbReference type="EMBL" id="VBAK01000143">
    <property type="protein sequence ID" value="TMI88217.1"/>
    <property type="molecule type" value="Genomic_DNA"/>
</dbReference>
<comment type="catalytic activity">
    <reaction evidence="7 8">
        <text>UDP-N-acetyl-alpha-D-muramoyl-L-alanine + D-glutamate + ATP = UDP-N-acetyl-alpha-D-muramoyl-L-alanyl-D-glutamate + ADP + phosphate + H(+)</text>
        <dbReference type="Rhea" id="RHEA:16429"/>
        <dbReference type="ChEBI" id="CHEBI:15378"/>
        <dbReference type="ChEBI" id="CHEBI:29986"/>
        <dbReference type="ChEBI" id="CHEBI:30616"/>
        <dbReference type="ChEBI" id="CHEBI:43474"/>
        <dbReference type="ChEBI" id="CHEBI:83898"/>
        <dbReference type="ChEBI" id="CHEBI:83900"/>
        <dbReference type="ChEBI" id="CHEBI:456216"/>
        <dbReference type="EC" id="6.3.2.9"/>
    </reaction>
</comment>
<evidence type="ECO:0000256" key="4">
    <source>
        <dbReference type="ARBA" id="ARBA00022598"/>
    </source>
</evidence>
<dbReference type="GO" id="GO:0005524">
    <property type="term" value="F:ATP binding"/>
    <property type="evidence" value="ECO:0007669"/>
    <property type="project" value="UniProtKB-UniRule"/>
</dbReference>
<comment type="pathway">
    <text evidence="2 7 8">Cell wall biogenesis; peptidoglycan biosynthesis.</text>
</comment>
<dbReference type="SUPFAM" id="SSF53623">
    <property type="entry name" value="MurD-like peptide ligases, catalytic domain"/>
    <property type="match status" value="1"/>
</dbReference>
<keyword evidence="7 8" id="KW-0573">Peptidoglycan synthesis</keyword>
<dbReference type="InterPro" id="IPR036565">
    <property type="entry name" value="Mur-like_cat_sf"/>
</dbReference>
<dbReference type="GO" id="GO:0009252">
    <property type="term" value="P:peptidoglycan biosynthetic process"/>
    <property type="evidence" value="ECO:0007669"/>
    <property type="project" value="UniProtKB-UniRule"/>
</dbReference>
<dbReference type="Gene3D" id="3.40.1190.10">
    <property type="entry name" value="Mur-like, catalytic domain"/>
    <property type="match status" value="1"/>
</dbReference>
<keyword evidence="5 7" id="KW-0547">Nucleotide-binding</keyword>
<comment type="caution">
    <text evidence="7">Lacks conserved residue(s) required for the propagation of feature annotation.</text>
</comment>
<dbReference type="InterPro" id="IPR005762">
    <property type="entry name" value="MurD"/>
</dbReference>
<keyword evidence="7 8" id="KW-0961">Cell wall biogenesis/degradation</keyword>
<dbReference type="GO" id="GO:0008360">
    <property type="term" value="P:regulation of cell shape"/>
    <property type="evidence" value="ECO:0007669"/>
    <property type="project" value="UniProtKB-KW"/>
</dbReference>
<evidence type="ECO:0000313" key="12">
    <source>
        <dbReference type="Proteomes" id="UP000318509"/>
    </source>
</evidence>
<dbReference type="GO" id="GO:0071555">
    <property type="term" value="P:cell wall organization"/>
    <property type="evidence" value="ECO:0007669"/>
    <property type="project" value="UniProtKB-KW"/>
</dbReference>
<keyword evidence="3 7" id="KW-0963">Cytoplasm</keyword>
<evidence type="ECO:0000313" key="11">
    <source>
        <dbReference type="EMBL" id="TMI88217.1"/>
    </source>
</evidence>
<evidence type="ECO:0000259" key="10">
    <source>
        <dbReference type="Pfam" id="PF08245"/>
    </source>
</evidence>
<keyword evidence="7 8" id="KW-0132">Cell division</keyword>
<dbReference type="SUPFAM" id="SSF53244">
    <property type="entry name" value="MurD-like peptide ligases, peptide-binding domain"/>
    <property type="match status" value="1"/>
</dbReference>
<comment type="similarity">
    <text evidence="7">Belongs to the MurCDEF family.</text>
</comment>
<feature type="domain" description="Mur ligase C-terminal" evidence="9">
    <location>
        <begin position="341"/>
        <end position="456"/>
    </location>
</feature>
<dbReference type="Pfam" id="PF08245">
    <property type="entry name" value="Mur_ligase_M"/>
    <property type="match status" value="1"/>
</dbReference>
<evidence type="ECO:0000256" key="3">
    <source>
        <dbReference type="ARBA" id="ARBA00022490"/>
    </source>
</evidence>
<dbReference type="AlphaFoldDB" id="A0A537JXE9"/>
<organism evidence="11 12">
    <name type="scientific">Candidatus Segetimicrobium genomatis</name>
    <dbReference type="NCBI Taxonomy" id="2569760"/>
    <lineage>
        <taxon>Bacteria</taxon>
        <taxon>Bacillati</taxon>
        <taxon>Candidatus Sysuimicrobiota</taxon>
        <taxon>Candidatus Sysuimicrobiia</taxon>
        <taxon>Candidatus Sysuimicrobiales</taxon>
        <taxon>Candidatus Segetimicrobiaceae</taxon>
        <taxon>Candidatus Segetimicrobium</taxon>
    </lineage>
</organism>
<feature type="domain" description="Mur ligase central" evidence="10">
    <location>
        <begin position="139"/>
        <end position="318"/>
    </location>
</feature>
<sequence>MTRDVVERLRGKRVHVVGLSGTEGTAVVQFLLDRGVTSITAHDLQSRETFPAAFRRTHVWMDPAAQEEAIDRLLTAPIQVRFRDRYLEGLDQAEVIYAGQAWFRHPENQPVARARDNGVPLSSMTELFFETVPCPILGVTGTNGKFTVVHLAAQMLAESGRKTFVSGNDRTHVPILYRLDEVTPDAILVLEISNRQLMGLRYSPQIAVITNLAQHHLDDHGSFDAYVRVKAGILTHQQAGDRAILNADDPATWALAAAAHGAVLPFSRLRTVDEGACLVDGQITVRVGGREERVCPAGDLQVPGAHAVENALAAALAARTAGADAAAMGRALRAFRGLPYRMRLAAMVDGVRFYEDSLATNPTAAAAAIRAFDQPLVLIAGGQRRGGTVEDFRPMAAALAERPVRAVLLIGAMASQIEKALVAARVAPVIRCGTLEAAVRTAHEVARTGDVVTLSPGCESFDQFKDYRERGDRFLELVSALARGPGAGTGGVRWN</sequence>
<keyword evidence="7 8" id="KW-0133">Cell shape</keyword>
<dbReference type="InterPro" id="IPR004101">
    <property type="entry name" value="Mur_ligase_C"/>
</dbReference>
<comment type="subcellular location">
    <subcellularLocation>
        <location evidence="1 7 8">Cytoplasm</location>
    </subcellularLocation>
</comment>
<reference evidence="11 12" key="1">
    <citation type="journal article" date="2019" name="Nat. Microbiol.">
        <title>Mediterranean grassland soil C-N compound turnover is dependent on rainfall and depth, and is mediated by genomically divergent microorganisms.</title>
        <authorList>
            <person name="Diamond S."/>
            <person name="Andeer P.F."/>
            <person name="Li Z."/>
            <person name="Crits-Christoph A."/>
            <person name="Burstein D."/>
            <person name="Anantharaman K."/>
            <person name="Lane K.R."/>
            <person name="Thomas B.C."/>
            <person name="Pan C."/>
            <person name="Northen T.R."/>
            <person name="Banfield J.F."/>
        </authorList>
    </citation>
    <scope>NUCLEOTIDE SEQUENCE [LARGE SCALE GENOMIC DNA]</scope>
    <source>
        <strain evidence="11">NP_3</strain>
    </source>
</reference>
<proteinExistence type="inferred from homology"/>
<dbReference type="GO" id="GO:0051301">
    <property type="term" value="P:cell division"/>
    <property type="evidence" value="ECO:0007669"/>
    <property type="project" value="UniProtKB-KW"/>
</dbReference>
<dbReference type="NCBIfam" id="TIGR01087">
    <property type="entry name" value="murD"/>
    <property type="match status" value="1"/>
</dbReference>
<evidence type="ECO:0000256" key="2">
    <source>
        <dbReference type="ARBA" id="ARBA00004752"/>
    </source>
</evidence>
<protein>
    <recommendedName>
        <fullName evidence="7 8">UDP-N-acetylmuramoylalanine--D-glutamate ligase</fullName>
        <ecNumber evidence="7 8">6.3.2.9</ecNumber>
    </recommendedName>
    <alternativeName>
        <fullName evidence="7">D-glutamic acid-adding enzyme</fullName>
    </alternativeName>
    <alternativeName>
        <fullName evidence="7">UDP-N-acetylmuramoyl-L-alanyl-D-glutamate synthetase</fullName>
    </alternativeName>
</protein>
<dbReference type="Pfam" id="PF02875">
    <property type="entry name" value="Mur_ligase_C"/>
    <property type="match status" value="1"/>
</dbReference>
<dbReference type="InterPro" id="IPR036615">
    <property type="entry name" value="Mur_ligase_C_dom_sf"/>
</dbReference>
<dbReference type="EC" id="6.3.2.9" evidence="7 8"/>
<evidence type="ECO:0000256" key="8">
    <source>
        <dbReference type="RuleBase" id="RU003664"/>
    </source>
</evidence>
<dbReference type="InterPro" id="IPR013221">
    <property type="entry name" value="Mur_ligase_cen"/>
</dbReference>
<evidence type="ECO:0000256" key="1">
    <source>
        <dbReference type="ARBA" id="ARBA00004496"/>
    </source>
</evidence>
<dbReference type="HAMAP" id="MF_00639">
    <property type="entry name" value="MurD"/>
    <property type="match status" value="1"/>
</dbReference>
<comment type="caution">
    <text evidence="11">The sequence shown here is derived from an EMBL/GenBank/DDBJ whole genome shotgun (WGS) entry which is preliminary data.</text>
</comment>
<name>A0A537JXE9_9BACT</name>
<keyword evidence="4 7" id="KW-0436">Ligase</keyword>
<gene>
    <name evidence="7 11" type="primary">murD</name>
    <name evidence="11" type="ORF">E6H00_13315</name>
</gene>
<evidence type="ECO:0000256" key="6">
    <source>
        <dbReference type="ARBA" id="ARBA00022840"/>
    </source>
</evidence>
<keyword evidence="6 7" id="KW-0067">ATP-binding</keyword>
<keyword evidence="7 8" id="KW-0131">Cell cycle</keyword>
<dbReference type="PANTHER" id="PTHR43692:SF1">
    <property type="entry name" value="UDP-N-ACETYLMURAMOYLALANINE--D-GLUTAMATE LIGASE"/>
    <property type="match status" value="1"/>
</dbReference>
<evidence type="ECO:0000256" key="5">
    <source>
        <dbReference type="ARBA" id="ARBA00022741"/>
    </source>
</evidence>
<evidence type="ECO:0000259" key="9">
    <source>
        <dbReference type="Pfam" id="PF02875"/>
    </source>
</evidence>
<dbReference type="Proteomes" id="UP000318509">
    <property type="component" value="Unassembled WGS sequence"/>
</dbReference>
<accession>A0A537JXE9</accession>
<dbReference type="GO" id="GO:0008764">
    <property type="term" value="F:UDP-N-acetylmuramoylalanine-D-glutamate ligase activity"/>
    <property type="evidence" value="ECO:0007669"/>
    <property type="project" value="UniProtKB-UniRule"/>
</dbReference>
<comment type="function">
    <text evidence="7 8">Cell wall formation. Catalyzes the addition of glutamate to the nucleotide precursor UDP-N-acetylmuramoyl-L-alanine (UMA).</text>
</comment>
<dbReference type="PANTHER" id="PTHR43692">
    <property type="entry name" value="UDP-N-ACETYLMURAMOYLALANINE--D-GLUTAMATE LIGASE"/>
    <property type="match status" value="1"/>
</dbReference>